<evidence type="ECO:0000313" key="1">
    <source>
        <dbReference type="EMBL" id="MBE0348182.1"/>
    </source>
</evidence>
<dbReference type="EMBL" id="AQHF01000030">
    <property type="protein sequence ID" value="MBE0348182.1"/>
    <property type="molecule type" value="Genomic_DNA"/>
</dbReference>
<comment type="caution">
    <text evidence="1">The sequence shown here is derived from an EMBL/GenBank/DDBJ whole genome shotgun (WGS) entry which is preliminary data.</text>
</comment>
<protein>
    <submittedName>
        <fullName evidence="1">Uncharacterized protein</fullName>
    </submittedName>
</protein>
<proteinExistence type="predicted"/>
<reference evidence="1 2" key="1">
    <citation type="submission" date="2015-06" db="EMBL/GenBank/DDBJ databases">
        <title>Genome sequence of Pseudoalteromonas peptidolytica.</title>
        <authorList>
            <person name="Xie B.-B."/>
            <person name="Rong J.-C."/>
            <person name="Qin Q.-L."/>
            <person name="Zhang Y.-Z."/>
        </authorList>
    </citation>
    <scope>NUCLEOTIDE SEQUENCE [LARGE SCALE GENOMIC DNA]</scope>
    <source>
        <strain evidence="1 2">F12-50-A1</strain>
    </source>
</reference>
<name>A0A8I0T687_9GAMM</name>
<accession>A0A8I0T687</accession>
<dbReference type="Proteomes" id="UP000660708">
    <property type="component" value="Unassembled WGS sequence"/>
</dbReference>
<sequence length="37" mass="4464">MHHWLAHSGACFYKPEAYVAKDKIKKNRICFYIPFSY</sequence>
<keyword evidence="2" id="KW-1185">Reference proteome</keyword>
<organism evidence="1 2">
    <name type="scientific">Pseudoalteromonas peptidolytica F12-50-A1</name>
    <dbReference type="NCBI Taxonomy" id="1315280"/>
    <lineage>
        <taxon>Bacteria</taxon>
        <taxon>Pseudomonadati</taxon>
        <taxon>Pseudomonadota</taxon>
        <taxon>Gammaproteobacteria</taxon>
        <taxon>Alteromonadales</taxon>
        <taxon>Pseudoalteromonadaceae</taxon>
        <taxon>Pseudoalteromonas</taxon>
    </lineage>
</organism>
<evidence type="ECO:0000313" key="2">
    <source>
        <dbReference type="Proteomes" id="UP000660708"/>
    </source>
</evidence>
<dbReference type="AlphaFoldDB" id="A0A8I0T687"/>
<gene>
    <name evidence="1" type="ORF">PPEP_a3306</name>
</gene>